<evidence type="ECO:0000313" key="2">
    <source>
        <dbReference type="Proteomes" id="UP001219759"/>
    </source>
</evidence>
<proteinExistence type="predicted"/>
<evidence type="ECO:0000313" key="1">
    <source>
        <dbReference type="EMBL" id="WDS52033.1"/>
    </source>
</evidence>
<dbReference type="EMBL" id="OQ190481">
    <property type="protein sequence ID" value="WDS52033.1"/>
    <property type="molecule type" value="Genomic_DNA"/>
</dbReference>
<reference evidence="2" key="1">
    <citation type="submission" date="2023-01" db="EMBL/GenBank/DDBJ databases">
        <authorList>
            <person name="Bendele M."/>
            <person name="Baldwin A.R."/>
            <person name="Chauncey H.A."/>
            <person name="Connelly K.A."/>
            <person name="Daniel I."/>
            <person name="Fitzgerald E.B."/>
            <person name="McKinney B.E."/>
            <person name="Murray D.M."/>
            <person name="Parshall S."/>
            <person name="Stokes L.T."/>
            <person name="Tanaka K.N."/>
            <person name="Vinson E.C."/>
            <person name="Klevikis C."/>
            <person name="Temple L."/>
            <person name="Utz L."/>
            <person name="Rinehart C.A."/>
            <person name="Garlena R.A."/>
            <person name="Russell D.A."/>
            <person name="Jacobs-Sera D."/>
            <person name="Hatfull G.F."/>
        </authorList>
    </citation>
    <scope>NUCLEOTIDE SEQUENCE [LARGE SCALE GENOMIC DNA]</scope>
</reference>
<sequence>MPTTLPPSVEELTRRIGLEKVDTSEEGVIERLTDALEDATTLALAEVSDKLAERWRVNAPAVVRLVILKAARREFENPRGISQETLGEHTVGLSETSGVYLTAREVAQIERAVSGRKGAYVGSIRTPTAYGVPATVPTAYVPVSDGSSPVPFLSLPEVL</sequence>
<dbReference type="Proteomes" id="UP001219759">
    <property type="component" value="Segment"/>
</dbReference>
<gene>
    <name evidence="1" type="primary">7</name>
    <name evidence="1" type="ORF">SEA_CARON_7</name>
</gene>
<protein>
    <submittedName>
        <fullName evidence="1">Head-to-tail adaptor</fullName>
    </submittedName>
</protein>
<name>A0AAE9ZKT3_9CAUD</name>
<keyword evidence="2" id="KW-1185">Reference proteome</keyword>
<organism evidence="1 2">
    <name type="scientific">Microbacterium phage Caron</name>
    <dbReference type="NCBI Taxonomy" id="3028494"/>
    <lineage>
        <taxon>Viruses</taxon>
        <taxon>Duplodnaviria</taxon>
        <taxon>Heunggongvirae</taxon>
        <taxon>Uroviricota</taxon>
        <taxon>Caudoviricetes</taxon>
        <taxon>Casidaviridae</taxon>
        <taxon>Barnstormervirus</taxon>
        <taxon>Barnstormervirus caron</taxon>
    </lineage>
</organism>
<accession>A0AAE9ZKT3</accession>